<name>A0A3M7S9E1_BRAPC</name>
<keyword evidence="2" id="KW-1185">Reference proteome</keyword>
<dbReference type="EMBL" id="REGN01001834">
    <property type="protein sequence ID" value="RNA32180.1"/>
    <property type="molecule type" value="Genomic_DNA"/>
</dbReference>
<organism evidence="1 2">
    <name type="scientific">Brachionus plicatilis</name>
    <name type="common">Marine rotifer</name>
    <name type="synonym">Brachionus muelleri</name>
    <dbReference type="NCBI Taxonomy" id="10195"/>
    <lineage>
        <taxon>Eukaryota</taxon>
        <taxon>Metazoa</taxon>
        <taxon>Spiralia</taxon>
        <taxon>Gnathifera</taxon>
        <taxon>Rotifera</taxon>
        <taxon>Eurotatoria</taxon>
        <taxon>Monogononta</taxon>
        <taxon>Pseudotrocha</taxon>
        <taxon>Ploima</taxon>
        <taxon>Brachionidae</taxon>
        <taxon>Brachionus</taxon>
    </lineage>
</organism>
<comment type="caution">
    <text evidence="1">The sequence shown here is derived from an EMBL/GenBank/DDBJ whole genome shotgun (WGS) entry which is preliminary data.</text>
</comment>
<protein>
    <submittedName>
        <fullName evidence="1">Uncharacterized protein</fullName>
    </submittedName>
</protein>
<sequence length="70" mass="7986">MGPGISDTAKCTTSPSLEPTATVFPFGLISKQRIWYSQGRTLRAIQNNLNRYDDWLSVWREGMWDDECSS</sequence>
<dbReference type="AlphaFoldDB" id="A0A3M7S9E1"/>
<gene>
    <name evidence="1" type="ORF">BpHYR1_039839</name>
</gene>
<proteinExistence type="predicted"/>
<reference evidence="1 2" key="1">
    <citation type="journal article" date="2018" name="Sci. Rep.">
        <title>Genomic signatures of local adaptation to the degree of environmental predictability in rotifers.</title>
        <authorList>
            <person name="Franch-Gras L."/>
            <person name="Hahn C."/>
            <person name="Garcia-Roger E.M."/>
            <person name="Carmona M.J."/>
            <person name="Serra M."/>
            <person name="Gomez A."/>
        </authorList>
    </citation>
    <scope>NUCLEOTIDE SEQUENCE [LARGE SCALE GENOMIC DNA]</scope>
    <source>
        <strain evidence="1">HYR1</strain>
    </source>
</reference>
<dbReference type="Proteomes" id="UP000276133">
    <property type="component" value="Unassembled WGS sequence"/>
</dbReference>
<accession>A0A3M7S9E1</accession>
<evidence type="ECO:0000313" key="2">
    <source>
        <dbReference type="Proteomes" id="UP000276133"/>
    </source>
</evidence>
<evidence type="ECO:0000313" key="1">
    <source>
        <dbReference type="EMBL" id="RNA32180.1"/>
    </source>
</evidence>